<reference evidence="1 2" key="1">
    <citation type="submission" date="2016-04" db="EMBL/GenBank/DDBJ databases">
        <title>The genome of Intoshia linei affirms orthonectids as highly simplified spiralians.</title>
        <authorList>
            <person name="Mikhailov K.V."/>
            <person name="Slusarev G.S."/>
            <person name="Nikitin M.A."/>
            <person name="Logacheva M.D."/>
            <person name="Penin A."/>
            <person name="Aleoshin V."/>
            <person name="Panchin Y.V."/>
        </authorList>
    </citation>
    <scope>NUCLEOTIDE SEQUENCE [LARGE SCALE GENOMIC DNA]</scope>
    <source>
        <strain evidence="1">Intl2013</strain>
        <tissue evidence="1">Whole animal</tissue>
    </source>
</reference>
<evidence type="ECO:0000313" key="2">
    <source>
        <dbReference type="Proteomes" id="UP000078046"/>
    </source>
</evidence>
<comment type="caution">
    <text evidence="1">The sequence shown here is derived from an EMBL/GenBank/DDBJ whole genome shotgun (WGS) entry which is preliminary data.</text>
</comment>
<protein>
    <submittedName>
        <fullName evidence="1">Uncharacterized protein</fullName>
    </submittedName>
</protein>
<dbReference type="AlphaFoldDB" id="A0A177B3A1"/>
<sequence>MKDRYLEVVVNKGEKTHYFNLRCPMFIAQLISDLCDNFSYKGGRRKIMVSISVLFNSFFNRDEILMKINVNRPKNNINRGVIYILRAL</sequence>
<gene>
    <name evidence="1" type="ORF">A3Q56_04047</name>
</gene>
<keyword evidence="2" id="KW-1185">Reference proteome</keyword>
<dbReference type="Proteomes" id="UP000078046">
    <property type="component" value="Unassembled WGS sequence"/>
</dbReference>
<name>A0A177B3A1_9BILA</name>
<proteinExistence type="predicted"/>
<dbReference type="EMBL" id="LWCA01000493">
    <property type="protein sequence ID" value="OAF68212.1"/>
    <property type="molecule type" value="Genomic_DNA"/>
</dbReference>
<organism evidence="1 2">
    <name type="scientific">Intoshia linei</name>
    <dbReference type="NCBI Taxonomy" id="1819745"/>
    <lineage>
        <taxon>Eukaryota</taxon>
        <taxon>Metazoa</taxon>
        <taxon>Spiralia</taxon>
        <taxon>Lophotrochozoa</taxon>
        <taxon>Mesozoa</taxon>
        <taxon>Orthonectida</taxon>
        <taxon>Rhopaluridae</taxon>
        <taxon>Intoshia</taxon>
    </lineage>
</organism>
<evidence type="ECO:0000313" key="1">
    <source>
        <dbReference type="EMBL" id="OAF68212.1"/>
    </source>
</evidence>
<accession>A0A177B3A1</accession>